<dbReference type="PROSITE" id="PS50850">
    <property type="entry name" value="MFS"/>
    <property type="match status" value="1"/>
</dbReference>
<dbReference type="AlphaFoldDB" id="A0AAN6X732"/>
<dbReference type="InterPro" id="IPR036259">
    <property type="entry name" value="MFS_trans_sf"/>
</dbReference>
<evidence type="ECO:0000256" key="1">
    <source>
        <dbReference type="ARBA" id="ARBA00004141"/>
    </source>
</evidence>
<dbReference type="GO" id="GO:0022857">
    <property type="term" value="F:transmembrane transporter activity"/>
    <property type="evidence" value="ECO:0007669"/>
    <property type="project" value="InterPro"/>
</dbReference>
<feature type="transmembrane region" description="Helical" evidence="6">
    <location>
        <begin position="144"/>
        <end position="164"/>
    </location>
</feature>
<dbReference type="PANTHER" id="PTHR23501">
    <property type="entry name" value="MAJOR FACILITATOR SUPERFAMILY"/>
    <property type="match status" value="1"/>
</dbReference>
<keyword evidence="4 6" id="KW-0472">Membrane</keyword>
<feature type="transmembrane region" description="Helical" evidence="6">
    <location>
        <begin position="57"/>
        <end position="76"/>
    </location>
</feature>
<dbReference type="SUPFAM" id="SSF103473">
    <property type="entry name" value="MFS general substrate transporter"/>
    <property type="match status" value="1"/>
</dbReference>
<dbReference type="InterPro" id="IPR020846">
    <property type="entry name" value="MFS_dom"/>
</dbReference>
<feature type="transmembrane region" description="Helical" evidence="6">
    <location>
        <begin position="113"/>
        <end position="132"/>
    </location>
</feature>
<protein>
    <submittedName>
        <fullName evidence="8">Multidrug resistance protein</fullName>
    </submittedName>
</protein>
<feature type="transmembrane region" description="Helical" evidence="6">
    <location>
        <begin position="461"/>
        <end position="481"/>
    </location>
</feature>
<feature type="transmembrane region" description="Helical" evidence="6">
    <location>
        <begin position="357"/>
        <end position="376"/>
    </location>
</feature>
<evidence type="ECO:0000256" key="3">
    <source>
        <dbReference type="ARBA" id="ARBA00022989"/>
    </source>
</evidence>
<evidence type="ECO:0000256" key="5">
    <source>
        <dbReference type="SAM" id="MobiDB-lite"/>
    </source>
</evidence>
<feature type="transmembrane region" description="Helical" evidence="6">
    <location>
        <begin position="327"/>
        <end position="345"/>
    </location>
</feature>
<feature type="transmembrane region" description="Helical" evidence="6">
    <location>
        <begin position="257"/>
        <end position="277"/>
    </location>
</feature>
<feature type="transmembrane region" description="Helical" evidence="6">
    <location>
        <begin position="27"/>
        <end position="45"/>
    </location>
</feature>
<feature type="domain" description="Major facilitator superfamily (MFS) profile" evidence="7">
    <location>
        <begin position="1"/>
        <end position="486"/>
    </location>
</feature>
<feature type="transmembrane region" description="Helical" evidence="6">
    <location>
        <begin position="297"/>
        <end position="315"/>
    </location>
</feature>
<evidence type="ECO:0000259" key="7">
    <source>
        <dbReference type="PROSITE" id="PS50850"/>
    </source>
</evidence>
<dbReference type="Proteomes" id="UP001302126">
    <property type="component" value="Unassembled WGS sequence"/>
</dbReference>
<keyword evidence="3 6" id="KW-1133">Transmembrane helix</keyword>
<evidence type="ECO:0000256" key="2">
    <source>
        <dbReference type="ARBA" id="ARBA00022692"/>
    </source>
</evidence>
<reference evidence="8" key="1">
    <citation type="journal article" date="2023" name="Mol. Phylogenet. Evol.">
        <title>Genome-scale phylogeny and comparative genomics of the fungal order Sordariales.</title>
        <authorList>
            <person name="Hensen N."/>
            <person name="Bonometti L."/>
            <person name="Westerberg I."/>
            <person name="Brannstrom I.O."/>
            <person name="Guillou S."/>
            <person name="Cros-Aarteil S."/>
            <person name="Calhoun S."/>
            <person name="Haridas S."/>
            <person name="Kuo A."/>
            <person name="Mondo S."/>
            <person name="Pangilinan J."/>
            <person name="Riley R."/>
            <person name="LaButti K."/>
            <person name="Andreopoulos B."/>
            <person name="Lipzen A."/>
            <person name="Chen C."/>
            <person name="Yan M."/>
            <person name="Daum C."/>
            <person name="Ng V."/>
            <person name="Clum A."/>
            <person name="Steindorff A."/>
            <person name="Ohm R.A."/>
            <person name="Martin F."/>
            <person name="Silar P."/>
            <person name="Natvig D.O."/>
            <person name="Lalanne C."/>
            <person name="Gautier V."/>
            <person name="Ament-Velasquez S.L."/>
            <person name="Kruys A."/>
            <person name="Hutchinson M.I."/>
            <person name="Powell A.J."/>
            <person name="Barry K."/>
            <person name="Miller A.N."/>
            <person name="Grigoriev I.V."/>
            <person name="Debuchy R."/>
            <person name="Gladieux P."/>
            <person name="Hiltunen Thoren M."/>
            <person name="Johannesson H."/>
        </authorList>
    </citation>
    <scope>NUCLEOTIDE SEQUENCE</scope>
    <source>
        <strain evidence="8">PSN309</strain>
    </source>
</reference>
<feature type="transmembrane region" description="Helical" evidence="6">
    <location>
        <begin position="184"/>
        <end position="208"/>
    </location>
</feature>
<name>A0AAN6X732_9PEZI</name>
<evidence type="ECO:0000256" key="4">
    <source>
        <dbReference type="ARBA" id="ARBA00023136"/>
    </source>
</evidence>
<dbReference type="Gene3D" id="1.20.1720.10">
    <property type="entry name" value="Multidrug resistance protein D"/>
    <property type="match status" value="1"/>
</dbReference>
<evidence type="ECO:0000313" key="8">
    <source>
        <dbReference type="EMBL" id="KAK4192537.1"/>
    </source>
</evidence>
<dbReference type="PANTHER" id="PTHR23501:SF43">
    <property type="entry name" value="MULTIDRUG TRANSPORTER, PUTATIVE (AFU_ORTHOLOGUE AFUA_6G03040)-RELATED"/>
    <property type="match status" value="1"/>
</dbReference>
<feature type="transmembrane region" description="Helical" evidence="6">
    <location>
        <begin position="214"/>
        <end position="236"/>
    </location>
</feature>
<dbReference type="InterPro" id="IPR011701">
    <property type="entry name" value="MFS"/>
</dbReference>
<comment type="caution">
    <text evidence="8">The sequence shown here is derived from an EMBL/GenBank/DDBJ whole genome shotgun (WGS) entry which is preliminary data.</text>
</comment>
<sequence>MFSCLDTSIVSTALYTISSDLTNAHDAPWAVLGYLLTYMSFAVGFSKLSDIYGRKNILVIAWLIFTLGSIWCGFAKQMSQLIAGRAVQGIGGSGLYSLAQVCLIEQGPSRPELVGAMVGITLSISFVLGPLLGGGIAEAWTWRGIFWINIPFGVMAMLGIYALWPKERHQTYGIWTRISKIDFIGNTLLALASILLVFAMQEAGSFVWRWNSPVIIWTLTISGVSWVLLCVWESYLFYGTSQGIEPIFPMRLLVDRVYISTLLNTLLTGFTYIALIIEIPERLQIIYHDSVMMAGVHLLPMLGSCAFGSFLGGAISKRINLTSQTLIVGNLLQVLGLGLIFGFSSDLPLSRLLGFTAIYGFGVGLGFAACTIIAAIEAGNHDLAAAQGAVAQARVFGGALGLAVCTIIFNEALQFEFGSTLVWDQHKLEKIQQSLMAVAKLSPEDREKVIQVYLRAFKDQILVMMVVAAASLLIAIGTYRVNPPPVADVMVHHKDSAGQTTDTELESTSSVRSLIR</sequence>
<proteinExistence type="predicted"/>
<organism evidence="8 9">
    <name type="scientific">Podospora australis</name>
    <dbReference type="NCBI Taxonomy" id="1536484"/>
    <lineage>
        <taxon>Eukaryota</taxon>
        <taxon>Fungi</taxon>
        <taxon>Dikarya</taxon>
        <taxon>Ascomycota</taxon>
        <taxon>Pezizomycotina</taxon>
        <taxon>Sordariomycetes</taxon>
        <taxon>Sordariomycetidae</taxon>
        <taxon>Sordariales</taxon>
        <taxon>Podosporaceae</taxon>
        <taxon>Podospora</taxon>
    </lineage>
</organism>
<accession>A0AAN6X732</accession>
<dbReference type="Pfam" id="PF07690">
    <property type="entry name" value="MFS_1"/>
    <property type="match status" value="1"/>
</dbReference>
<evidence type="ECO:0000256" key="6">
    <source>
        <dbReference type="SAM" id="Phobius"/>
    </source>
</evidence>
<dbReference type="EMBL" id="MU864354">
    <property type="protein sequence ID" value="KAK4192537.1"/>
    <property type="molecule type" value="Genomic_DNA"/>
</dbReference>
<reference evidence="8" key="2">
    <citation type="submission" date="2023-05" db="EMBL/GenBank/DDBJ databases">
        <authorList>
            <consortium name="Lawrence Berkeley National Laboratory"/>
            <person name="Steindorff A."/>
            <person name="Hensen N."/>
            <person name="Bonometti L."/>
            <person name="Westerberg I."/>
            <person name="Brannstrom I.O."/>
            <person name="Guillou S."/>
            <person name="Cros-Aarteil S."/>
            <person name="Calhoun S."/>
            <person name="Haridas S."/>
            <person name="Kuo A."/>
            <person name="Mondo S."/>
            <person name="Pangilinan J."/>
            <person name="Riley R."/>
            <person name="Labutti K."/>
            <person name="Andreopoulos B."/>
            <person name="Lipzen A."/>
            <person name="Chen C."/>
            <person name="Yanf M."/>
            <person name="Daum C."/>
            <person name="Ng V."/>
            <person name="Clum A."/>
            <person name="Ohm R."/>
            <person name="Martin F."/>
            <person name="Silar P."/>
            <person name="Natvig D."/>
            <person name="Lalanne C."/>
            <person name="Gautier V."/>
            <person name="Ament-Velasquez S.L."/>
            <person name="Kruys A."/>
            <person name="Hutchinson M.I."/>
            <person name="Powell A.J."/>
            <person name="Barry K."/>
            <person name="Miller A.N."/>
            <person name="Grigoriev I.V."/>
            <person name="Debuchy R."/>
            <person name="Gladieux P."/>
            <person name="Thoren M.H."/>
            <person name="Johannesson H."/>
        </authorList>
    </citation>
    <scope>NUCLEOTIDE SEQUENCE</scope>
    <source>
        <strain evidence="8">PSN309</strain>
    </source>
</reference>
<comment type="subcellular location">
    <subcellularLocation>
        <location evidence="1">Membrane</location>
        <topology evidence="1">Multi-pass membrane protein</topology>
    </subcellularLocation>
</comment>
<evidence type="ECO:0000313" key="9">
    <source>
        <dbReference type="Proteomes" id="UP001302126"/>
    </source>
</evidence>
<gene>
    <name evidence="8" type="ORF">QBC35DRAFT_399594</name>
</gene>
<keyword evidence="2 6" id="KW-0812">Transmembrane</keyword>
<feature type="region of interest" description="Disordered" evidence="5">
    <location>
        <begin position="495"/>
        <end position="516"/>
    </location>
</feature>
<keyword evidence="9" id="KW-1185">Reference proteome</keyword>
<dbReference type="GO" id="GO:0005886">
    <property type="term" value="C:plasma membrane"/>
    <property type="evidence" value="ECO:0007669"/>
    <property type="project" value="TreeGrafter"/>
</dbReference>
<feature type="compositionally biased region" description="Polar residues" evidence="5">
    <location>
        <begin position="497"/>
        <end position="516"/>
    </location>
</feature>